<comment type="caution">
    <text evidence="2">The sequence shown here is derived from an EMBL/GenBank/DDBJ whole genome shotgun (WGS) entry which is preliminary data.</text>
</comment>
<protein>
    <submittedName>
        <fullName evidence="2">VOC family protein</fullName>
    </submittedName>
</protein>
<dbReference type="PROSITE" id="PS51819">
    <property type="entry name" value="VOC"/>
    <property type="match status" value="1"/>
</dbReference>
<dbReference type="Proteomes" id="UP001597351">
    <property type="component" value="Unassembled WGS sequence"/>
</dbReference>
<dbReference type="EMBL" id="JBHUGD010000004">
    <property type="protein sequence ID" value="MFD1948784.1"/>
    <property type="molecule type" value="Genomic_DNA"/>
</dbReference>
<dbReference type="InterPro" id="IPR052164">
    <property type="entry name" value="Anthracycline_SecMetBiosynth"/>
</dbReference>
<dbReference type="InterPro" id="IPR029068">
    <property type="entry name" value="Glyas_Bleomycin-R_OHBP_Dase"/>
</dbReference>
<dbReference type="Gene3D" id="3.10.180.10">
    <property type="entry name" value="2,3-Dihydroxybiphenyl 1,2-Dioxygenase, domain 1"/>
    <property type="match status" value="1"/>
</dbReference>
<dbReference type="PANTHER" id="PTHR33993:SF1">
    <property type="entry name" value="GLYOXALASE FAMILY PROTEIN"/>
    <property type="match status" value="1"/>
</dbReference>
<organism evidence="2 3">
    <name type="scientific">Nocardioides aestuarii</name>
    <dbReference type="NCBI Taxonomy" id="252231"/>
    <lineage>
        <taxon>Bacteria</taxon>
        <taxon>Bacillati</taxon>
        <taxon>Actinomycetota</taxon>
        <taxon>Actinomycetes</taxon>
        <taxon>Propionibacteriales</taxon>
        <taxon>Nocardioidaceae</taxon>
        <taxon>Nocardioides</taxon>
    </lineage>
</organism>
<evidence type="ECO:0000313" key="2">
    <source>
        <dbReference type="EMBL" id="MFD1948784.1"/>
    </source>
</evidence>
<dbReference type="PANTHER" id="PTHR33993">
    <property type="entry name" value="GLYOXALASE-RELATED"/>
    <property type="match status" value="1"/>
</dbReference>
<reference evidence="3" key="1">
    <citation type="journal article" date="2019" name="Int. J. Syst. Evol. Microbiol.">
        <title>The Global Catalogue of Microorganisms (GCM) 10K type strain sequencing project: providing services to taxonomists for standard genome sequencing and annotation.</title>
        <authorList>
            <consortium name="The Broad Institute Genomics Platform"/>
            <consortium name="The Broad Institute Genome Sequencing Center for Infectious Disease"/>
            <person name="Wu L."/>
            <person name="Ma J."/>
        </authorList>
    </citation>
    <scope>NUCLEOTIDE SEQUENCE [LARGE SCALE GENOMIC DNA]</scope>
    <source>
        <strain evidence="3">CGMCC 1.12477</strain>
    </source>
</reference>
<gene>
    <name evidence="2" type="ORF">ACFSDE_18425</name>
</gene>
<proteinExistence type="predicted"/>
<sequence>MSTHHAMTYVELAADDLEASRAFYAQAFGWEFNDYGPTYVGIRSPTGEGEVGGLNTQGAGGPGGPLVLVQSADVDASFAAVEAAGGRVVEPLAPYPGGRRFTFADPAGTVLGVFQPD</sequence>
<name>A0ABW4TTF4_9ACTN</name>
<evidence type="ECO:0000259" key="1">
    <source>
        <dbReference type="PROSITE" id="PS51819"/>
    </source>
</evidence>
<dbReference type="Pfam" id="PF00903">
    <property type="entry name" value="Glyoxalase"/>
    <property type="match status" value="1"/>
</dbReference>
<evidence type="ECO:0000313" key="3">
    <source>
        <dbReference type="Proteomes" id="UP001597351"/>
    </source>
</evidence>
<dbReference type="RefSeq" id="WP_343921672.1">
    <property type="nucleotide sequence ID" value="NZ_BAAAJT010000003.1"/>
</dbReference>
<dbReference type="CDD" id="cd07247">
    <property type="entry name" value="SgaA_N_like"/>
    <property type="match status" value="1"/>
</dbReference>
<accession>A0ABW4TTF4</accession>
<dbReference type="InterPro" id="IPR037523">
    <property type="entry name" value="VOC_core"/>
</dbReference>
<keyword evidence="3" id="KW-1185">Reference proteome</keyword>
<feature type="domain" description="VOC" evidence="1">
    <location>
        <begin position="6"/>
        <end position="116"/>
    </location>
</feature>
<dbReference type="InterPro" id="IPR004360">
    <property type="entry name" value="Glyas_Fos-R_dOase_dom"/>
</dbReference>
<dbReference type="SUPFAM" id="SSF54593">
    <property type="entry name" value="Glyoxalase/Bleomycin resistance protein/Dihydroxybiphenyl dioxygenase"/>
    <property type="match status" value="1"/>
</dbReference>